<reference evidence="12 13" key="1">
    <citation type="submission" date="2018-02" db="EMBL/GenBank/DDBJ databases">
        <title>Genomic Encyclopedia of Archaeal and Bacterial Type Strains, Phase II (KMG-II): from individual species to whole genera.</title>
        <authorList>
            <person name="Goeker M."/>
        </authorList>
    </citation>
    <scope>NUCLEOTIDE SEQUENCE [LARGE SCALE GENOMIC DNA]</scope>
    <source>
        <strain evidence="12 13">DSM 15099</strain>
    </source>
</reference>
<evidence type="ECO:0000256" key="7">
    <source>
        <dbReference type="ARBA" id="ARBA00022777"/>
    </source>
</evidence>
<dbReference type="InterPro" id="IPR029056">
    <property type="entry name" value="Ribokinase-like"/>
</dbReference>
<dbReference type="STRING" id="37659.GCA_000703125_01442"/>
<dbReference type="PIRSF" id="PIRSF000513">
    <property type="entry name" value="Thz_kinase"/>
    <property type="match status" value="1"/>
</dbReference>
<gene>
    <name evidence="11" type="primary">thiM</name>
    <name evidence="12" type="ORF">BD821_12037</name>
</gene>
<evidence type="ECO:0000313" key="12">
    <source>
        <dbReference type="EMBL" id="PPK45289.1"/>
    </source>
</evidence>
<dbReference type="Gene3D" id="3.40.1190.20">
    <property type="match status" value="1"/>
</dbReference>
<keyword evidence="4 11" id="KW-0808">Transferase</keyword>
<proteinExistence type="inferred from homology"/>
<feature type="binding site" evidence="11">
    <location>
        <position position="197"/>
    </location>
    <ligand>
        <name>substrate</name>
    </ligand>
</feature>
<name>A0A2S6FV57_9CLOT</name>
<dbReference type="GO" id="GO:0004417">
    <property type="term" value="F:hydroxyethylthiazole kinase activity"/>
    <property type="evidence" value="ECO:0007669"/>
    <property type="project" value="UniProtKB-UniRule"/>
</dbReference>
<dbReference type="NCBIfam" id="NF006830">
    <property type="entry name" value="PRK09355.1"/>
    <property type="match status" value="1"/>
</dbReference>
<evidence type="ECO:0000256" key="2">
    <source>
        <dbReference type="ARBA" id="ARBA00001946"/>
    </source>
</evidence>
<dbReference type="PRINTS" id="PR01099">
    <property type="entry name" value="HYETHTZKNASE"/>
</dbReference>
<keyword evidence="9 11" id="KW-0460">Magnesium</keyword>
<dbReference type="EC" id="2.7.1.50" evidence="11"/>
<sequence>MNYIDKSIDLIRLTKEKNPLVDFAVNYVTANDSTSVTSYIGGSPVMTDDSIDAADVVEYGNVDALIFNIGTITEKQYHSMMEAGKRATERGIPIVIDPVATSITPFRTMIIQRMLDELNVSVIKGNLGEIKACLGLKTNSKGVDSNENPEGAEEFCIKLARKRNLVVAMTGPKDIITDGERIVVIENGTDRLPKVIGTGCILGAMVATYCGATNDYVLAASTAIMLMGVAGELASEITKEDEGHYKFKVNLIDVLSTIVDNEDKIKAKANMKIIK</sequence>
<dbReference type="OrthoDB" id="9778146at2"/>
<dbReference type="UniPathway" id="UPA00060">
    <property type="reaction ID" value="UER00139"/>
</dbReference>
<dbReference type="Proteomes" id="UP000239863">
    <property type="component" value="Unassembled WGS sequence"/>
</dbReference>
<evidence type="ECO:0000256" key="5">
    <source>
        <dbReference type="ARBA" id="ARBA00022723"/>
    </source>
</evidence>
<keyword evidence="6 11" id="KW-0547">Nucleotide-binding</keyword>
<evidence type="ECO:0000256" key="9">
    <source>
        <dbReference type="ARBA" id="ARBA00022842"/>
    </source>
</evidence>
<dbReference type="HAMAP" id="MF_00228">
    <property type="entry name" value="Thz_kinase"/>
    <property type="match status" value="1"/>
</dbReference>
<evidence type="ECO:0000256" key="3">
    <source>
        <dbReference type="ARBA" id="ARBA00004868"/>
    </source>
</evidence>
<dbReference type="EMBL" id="PTIS01000020">
    <property type="protein sequence ID" value="PPK45289.1"/>
    <property type="molecule type" value="Genomic_DNA"/>
</dbReference>
<evidence type="ECO:0000256" key="1">
    <source>
        <dbReference type="ARBA" id="ARBA00001771"/>
    </source>
</evidence>
<keyword evidence="7 11" id="KW-0418">Kinase</keyword>
<keyword evidence="8 11" id="KW-0067">ATP-binding</keyword>
<evidence type="ECO:0000256" key="8">
    <source>
        <dbReference type="ARBA" id="ARBA00022840"/>
    </source>
</evidence>
<protein>
    <recommendedName>
        <fullName evidence="11">Hydroxyethylthiazole kinase</fullName>
        <ecNumber evidence="11">2.7.1.50</ecNumber>
    </recommendedName>
    <alternativeName>
        <fullName evidence="11">4-methyl-5-beta-hydroxyethylthiazole kinase</fullName>
        <shortName evidence="11">TH kinase</shortName>
        <shortName evidence="11">Thz kinase</shortName>
    </alternativeName>
</protein>
<comment type="catalytic activity">
    <reaction evidence="1 11">
        <text>5-(2-hydroxyethyl)-4-methylthiazole + ATP = 4-methyl-5-(2-phosphooxyethyl)-thiazole + ADP + H(+)</text>
        <dbReference type="Rhea" id="RHEA:24212"/>
        <dbReference type="ChEBI" id="CHEBI:15378"/>
        <dbReference type="ChEBI" id="CHEBI:17957"/>
        <dbReference type="ChEBI" id="CHEBI:30616"/>
        <dbReference type="ChEBI" id="CHEBI:58296"/>
        <dbReference type="ChEBI" id="CHEBI:456216"/>
        <dbReference type="EC" id="2.7.1.50"/>
    </reaction>
</comment>
<comment type="pathway">
    <text evidence="3 11">Cofactor biosynthesis; thiamine diphosphate biosynthesis; 4-methyl-5-(2-phosphoethyl)-thiazole from 5-(2-hydroxyethyl)-4-methylthiazole: step 1/1.</text>
</comment>
<dbReference type="SUPFAM" id="SSF53613">
    <property type="entry name" value="Ribokinase-like"/>
    <property type="match status" value="1"/>
</dbReference>
<feature type="binding site" evidence="11">
    <location>
        <position position="170"/>
    </location>
    <ligand>
        <name>ATP</name>
        <dbReference type="ChEBI" id="CHEBI:30616"/>
    </ligand>
</feature>
<evidence type="ECO:0000256" key="4">
    <source>
        <dbReference type="ARBA" id="ARBA00022679"/>
    </source>
</evidence>
<keyword evidence="5 11" id="KW-0479">Metal-binding</keyword>
<dbReference type="CDD" id="cd01170">
    <property type="entry name" value="THZ_kinase"/>
    <property type="match status" value="1"/>
</dbReference>
<dbReference type="GO" id="GO:0009229">
    <property type="term" value="P:thiamine diphosphate biosynthetic process"/>
    <property type="evidence" value="ECO:0007669"/>
    <property type="project" value="UniProtKB-UniRule"/>
</dbReference>
<dbReference type="Pfam" id="PF02110">
    <property type="entry name" value="HK"/>
    <property type="match status" value="1"/>
</dbReference>
<evidence type="ECO:0000256" key="6">
    <source>
        <dbReference type="ARBA" id="ARBA00022741"/>
    </source>
</evidence>
<evidence type="ECO:0000313" key="13">
    <source>
        <dbReference type="Proteomes" id="UP000239863"/>
    </source>
</evidence>
<evidence type="ECO:0000256" key="10">
    <source>
        <dbReference type="ARBA" id="ARBA00022977"/>
    </source>
</evidence>
<dbReference type="AlphaFoldDB" id="A0A2S6FV57"/>
<accession>A0A2S6FV57</accession>
<comment type="cofactor">
    <cofactor evidence="2 11">
        <name>Mg(2+)</name>
        <dbReference type="ChEBI" id="CHEBI:18420"/>
    </cofactor>
</comment>
<dbReference type="RefSeq" id="WP_104410636.1">
    <property type="nucleotide sequence ID" value="NZ_PTIS01000020.1"/>
</dbReference>
<dbReference type="GO" id="GO:0005524">
    <property type="term" value="F:ATP binding"/>
    <property type="evidence" value="ECO:0007669"/>
    <property type="project" value="UniProtKB-UniRule"/>
</dbReference>
<comment type="function">
    <text evidence="11">Catalyzes the phosphorylation of the hydroxyl group of 4-methyl-5-beta-hydroxyethylthiazole (THZ).</text>
</comment>
<dbReference type="GO" id="GO:0009228">
    <property type="term" value="P:thiamine biosynthetic process"/>
    <property type="evidence" value="ECO:0007669"/>
    <property type="project" value="UniProtKB-KW"/>
</dbReference>
<comment type="similarity">
    <text evidence="11">Belongs to the Thz kinase family.</text>
</comment>
<organism evidence="12 13">
    <name type="scientific">Clostridium algidicarnis DSM 15099</name>
    <dbReference type="NCBI Taxonomy" id="1121295"/>
    <lineage>
        <taxon>Bacteria</taxon>
        <taxon>Bacillati</taxon>
        <taxon>Bacillota</taxon>
        <taxon>Clostridia</taxon>
        <taxon>Eubacteriales</taxon>
        <taxon>Clostridiaceae</taxon>
        <taxon>Clostridium</taxon>
    </lineage>
</organism>
<comment type="caution">
    <text evidence="12">The sequence shown here is derived from an EMBL/GenBank/DDBJ whole genome shotgun (WGS) entry which is preliminary data.</text>
</comment>
<dbReference type="InterPro" id="IPR000417">
    <property type="entry name" value="Hyethyz_kinase"/>
</dbReference>
<evidence type="ECO:0000256" key="11">
    <source>
        <dbReference type="HAMAP-Rule" id="MF_00228"/>
    </source>
</evidence>
<dbReference type="GO" id="GO:0000287">
    <property type="term" value="F:magnesium ion binding"/>
    <property type="evidence" value="ECO:0007669"/>
    <property type="project" value="UniProtKB-UniRule"/>
</dbReference>
<feature type="binding site" evidence="11">
    <location>
        <position position="124"/>
    </location>
    <ligand>
        <name>ATP</name>
        <dbReference type="ChEBI" id="CHEBI:30616"/>
    </ligand>
</feature>
<feature type="binding site" evidence="11">
    <location>
        <position position="46"/>
    </location>
    <ligand>
        <name>substrate</name>
    </ligand>
</feature>
<keyword evidence="10 11" id="KW-0784">Thiamine biosynthesis</keyword>